<keyword evidence="2" id="KW-1185">Reference proteome</keyword>
<accession>T0GT65</accession>
<dbReference type="Proteomes" id="UP000015525">
    <property type="component" value="Unassembled WGS sequence"/>
</dbReference>
<reference evidence="1 2" key="1">
    <citation type="journal article" date="2013" name="Genome Announc.">
        <title>Draft Genome Sequence of Sphingobium quisquiliarum Strain P25T, a Novel Hexachlorocyclohexane (HCH)-Degrading Bacterium Isolated from an HCH Dumpsite.</title>
        <authorList>
            <person name="Kumar Singh A."/>
            <person name="Sangwan N."/>
            <person name="Sharma A."/>
            <person name="Gupta V."/>
            <person name="Khurana J.P."/>
            <person name="Lal R."/>
        </authorList>
    </citation>
    <scope>NUCLEOTIDE SEQUENCE [LARGE SCALE GENOMIC DNA]</scope>
    <source>
        <strain evidence="1 2">P25</strain>
    </source>
</reference>
<dbReference type="PATRIC" id="fig|1329909.3.peg.2806"/>
<evidence type="ECO:0000313" key="1">
    <source>
        <dbReference type="EMBL" id="EQB03822.1"/>
    </source>
</evidence>
<evidence type="ECO:0000313" key="2">
    <source>
        <dbReference type="Proteomes" id="UP000015525"/>
    </source>
</evidence>
<dbReference type="EMBL" id="ATHO01000131">
    <property type="protein sequence ID" value="EQB03822.1"/>
    <property type="molecule type" value="Genomic_DNA"/>
</dbReference>
<proteinExistence type="predicted"/>
<dbReference type="AlphaFoldDB" id="T0GT65"/>
<sequence>MEAKSWRRGAGNCQRRWQVARAAGIFMNFTFAIG</sequence>
<comment type="caution">
    <text evidence="1">The sequence shown here is derived from an EMBL/GenBank/DDBJ whole genome shotgun (WGS) entry which is preliminary data.</text>
</comment>
<gene>
    <name evidence="1" type="ORF">L288_14580</name>
</gene>
<organism evidence="1 2">
    <name type="scientific">Sphingobium quisquiliarum P25</name>
    <dbReference type="NCBI Taxonomy" id="1329909"/>
    <lineage>
        <taxon>Bacteria</taxon>
        <taxon>Pseudomonadati</taxon>
        <taxon>Pseudomonadota</taxon>
        <taxon>Alphaproteobacteria</taxon>
        <taxon>Sphingomonadales</taxon>
        <taxon>Sphingomonadaceae</taxon>
        <taxon>Sphingobium</taxon>
    </lineage>
</organism>
<protein>
    <submittedName>
        <fullName evidence="1">Uncharacterized protein</fullName>
    </submittedName>
</protein>
<name>T0GT65_9SPHN</name>